<dbReference type="InterPro" id="IPR017930">
    <property type="entry name" value="Myb_dom"/>
</dbReference>
<accession>A0A8S0PE76</accession>
<gene>
    <name evidence="5" type="ORF">OLEA9_A083207</name>
</gene>
<organism evidence="5 6">
    <name type="scientific">Olea europaea subsp. europaea</name>
    <dbReference type="NCBI Taxonomy" id="158383"/>
    <lineage>
        <taxon>Eukaryota</taxon>
        <taxon>Viridiplantae</taxon>
        <taxon>Streptophyta</taxon>
        <taxon>Embryophyta</taxon>
        <taxon>Tracheophyta</taxon>
        <taxon>Spermatophyta</taxon>
        <taxon>Magnoliopsida</taxon>
        <taxon>eudicotyledons</taxon>
        <taxon>Gunneridae</taxon>
        <taxon>Pentapetalae</taxon>
        <taxon>asterids</taxon>
        <taxon>lamiids</taxon>
        <taxon>Lamiales</taxon>
        <taxon>Oleaceae</taxon>
        <taxon>Oleeae</taxon>
        <taxon>Olea</taxon>
    </lineage>
</organism>
<keyword evidence="2" id="KW-0539">Nucleus</keyword>
<dbReference type="InterPro" id="IPR009057">
    <property type="entry name" value="Homeodomain-like_sf"/>
</dbReference>
<reference evidence="5 6" key="1">
    <citation type="submission" date="2019-12" db="EMBL/GenBank/DDBJ databases">
        <authorList>
            <person name="Alioto T."/>
            <person name="Alioto T."/>
            <person name="Gomez Garrido J."/>
        </authorList>
    </citation>
    <scope>NUCLEOTIDE SEQUENCE [LARGE SCALE GENOMIC DNA]</scope>
</reference>
<dbReference type="InterPro" id="IPR015410">
    <property type="entry name" value="DUF1985"/>
</dbReference>
<dbReference type="GO" id="GO:0005634">
    <property type="term" value="C:nucleus"/>
    <property type="evidence" value="ECO:0007669"/>
    <property type="project" value="UniProtKB-SubCell"/>
</dbReference>
<dbReference type="Gene3D" id="1.10.10.60">
    <property type="entry name" value="Homeodomain-like"/>
    <property type="match status" value="1"/>
</dbReference>
<keyword evidence="6" id="KW-1185">Reference proteome</keyword>
<evidence type="ECO:0000313" key="6">
    <source>
        <dbReference type="Proteomes" id="UP000594638"/>
    </source>
</evidence>
<dbReference type="PANTHER" id="PTHR48449">
    <property type="entry name" value="DUF1985 DOMAIN-CONTAINING PROTEIN"/>
    <property type="match status" value="1"/>
</dbReference>
<sequence length="339" mass="39554">MEFDYCIPEETRLRAHISQRSNLKYVKTVMDVFDDRQRDEFRNSPFRYLAEVAEIQFSAQLIQQLVFRTIRTDKVNELWFNVQGNMMRFGLQEYTLVTGLRCGVFPKGDEFDRVLERRRLKERVGYRRLLHGFRGFWAKKFLKAKRRQEKEVTYTIHGFPIAMQKLESIALVFVFLVLVVLSQRKEMDRIKAPWSPNENELLQRLVEKHGPRYWSLISKSIVGQSGKSCSFPPKCSIGLSHLKKMRLSFGLMRILGTNGHNISFLLSSPTDNAIKNHWNSTLKRKCFSIFEEFNDFELENLQQLKSFSSVGLGTILGSSYLYLDPSSPSGYDLCDPSLF</sequence>
<comment type="caution">
    <text evidence="5">The sequence shown here is derived from an EMBL/GenBank/DDBJ whole genome shotgun (WGS) entry which is preliminary data.</text>
</comment>
<dbReference type="Gramene" id="OE9A083207T1">
    <property type="protein sequence ID" value="OE9A083207C1"/>
    <property type="gene ID" value="OE9A083207"/>
</dbReference>
<dbReference type="Proteomes" id="UP000594638">
    <property type="component" value="Unassembled WGS sequence"/>
</dbReference>
<evidence type="ECO:0000256" key="1">
    <source>
        <dbReference type="ARBA" id="ARBA00004123"/>
    </source>
</evidence>
<dbReference type="AlphaFoldDB" id="A0A8S0PE76"/>
<feature type="domain" description="Myb-like" evidence="3">
    <location>
        <begin position="186"/>
        <end position="229"/>
    </location>
</feature>
<name>A0A8S0PE76_OLEEU</name>
<evidence type="ECO:0000259" key="4">
    <source>
        <dbReference type="PROSITE" id="PS51294"/>
    </source>
</evidence>
<dbReference type="SUPFAM" id="SSF46689">
    <property type="entry name" value="Homeodomain-like"/>
    <property type="match status" value="1"/>
</dbReference>
<evidence type="ECO:0000256" key="2">
    <source>
        <dbReference type="ARBA" id="ARBA00023242"/>
    </source>
</evidence>
<comment type="subcellular location">
    <subcellularLocation>
        <location evidence="1">Nucleus</location>
    </subcellularLocation>
</comment>
<dbReference type="InterPro" id="IPR001005">
    <property type="entry name" value="SANT/Myb"/>
</dbReference>
<dbReference type="PROSITE" id="PS50090">
    <property type="entry name" value="MYB_LIKE"/>
    <property type="match status" value="1"/>
</dbReference>
<feature type="domain" description="HTH myb-type" evidence="4">
    <location>
        <begin position="186"/>
        <end position="229"/>
    </location>
</feature>
<protein>
    <submittedName>
        <fullName evidence="5">Transcription factor MYB44-like</fullName>
    </submittedName>
</protein>
<evidence type="ECO:0000313" key="5">
    <source>
        <dbReference type="EMBL" id="CAA2944832.1"/>
    </source>
</evidence>
<evidence type="ECO:0000259" key="3">
    <source>
        <dbReference type="PROSITE" id="PS50090"/>
    </source>
</evidence>
<dbReference type="EMBL" id="CACTIH010000057">
    <property type="protein sequence ID" value="CAA2944832.1"/>
    <property type="molecule type" value="Genomic_DNA"/>
</dbReference>
<dbReference type="CDD" id="cd00167">
    <property type="entry name" value="SANT"/>
    <property type="match status" value="1"/>
</dbReference>
<dbReference type="OrthoDB" id="2143914at2759"/>
<proteinExistence type="predicted"/>
<dbReference type="PROSITE" id="PS51294">
    <property type="entry name" value="HTH_MYB"/>
    <property type="match status" value="1"/>
</dbReference>
<dbReference type="Pfam" id="PF00249">
    <property type="entry name" value="Myb_DNA-binding"/>
    <property type="match status" value="1"/>
</dbReference>
<dbReference type="PANTHER" id="PTHR48449:SF1">
    <property type="entry name" value="DUF1985 DOMAIN-CONTAINING PROTEIN"/>
    <property type="match status" value="1"/>
</dbReference>
<dbReference type="Pfam" id="PF09331">
    <property type="entry name" value="DUF1985"/>
    <property type="match status" value="1"/>
</dbReference>